<feature type="coiled-coil region" evidence="1">
    <location>
        <begin position="309"/>
        <end position="343"/>
    </location>
</feature>
<dbReference type="EMBL" id="KI545953">
    <property type="protein sequence ID" value="EST49206.1"/>
    <property type="molecule type" value="Genomic_DNA"/>
</dbReference>
<evidence type="ECO:0000313" key="3">
    <source>
        <dbReference type="EMBL" id="KAH0570455.1"/>
    </source>
</evidence>
<dbReference type="VEuPathDB" id="GiardiaDB:SS50377_26735"/>
<proteinExistence type="predicted"/>
<organism evidence="2">
    <name type="scientific">Spironucleus salmonicida</name>
    <dbReference type="NCBI Taxonomy" id="348837"/>
    <lineage>
        <taxon>Eukaryota</taxon>
        <taxon>Metamonada</taxon>
        <taxon>Diplomonadida</taxon>
        <taxon>Hexamitidae</taxon>
        <taxon>Hexamitinae</taxon>
        <taxon>Spironucleus</taxon>
    </lineage>
</organism>
<keyword evidence="1" id="KW-0175">Coiled coil</keyword>
<dbReference type="EMBL" id="AUWU02000007">
    <property type="protein sequence ID" value="KAH0570455.1"/>
    <property type="molecule type" value="Genomic_DNA"/>
</dbReference>
<evidence type="ECO:0000313" key="4">
    <source>
        <dbReference type="Proteomes" id="UP000018208"/>
    </source>
</evidence>
<reference evidence="2 3" key="1">
    <citation type="journal article" date="2014" name="PLoS Genet.">
        <title>The Genome of Spironucleus salmonicida Highlights a Fish Pathogen Adapted to Fluctuating Environments.</title>
        <authorList>
            <person name="Xu F."/>
            <person name="Jerlstrom-Hultqvist J."/>
            <person name="Einarsson E."/>
            <person name="Astvaldsson A."/>
            <person name="Svard S.G."/>
            <person name="Andersson J.O."/>
        </authorList>
    </citation>
    <scope>NUCLEOTIDE SEQUENCE</scope>
    <source>
        <strain evidence="3">ATCC 50377</strain>
    </source>
</reference>
<dbReference type="Proteomes" id="UP000018208">
    <property type="component" value="Unassembled WGS sequence"/>
</dbReference>
<protein>
    <submittedName>
        <fullName evidence="2">Uncharacterized protein</fullName>
    </submittedName>
</protein>
<keyword evidence="4" id="KW-1185">Reference proteome</keyword>
<evidence type="ECO:0000313" key="2">
    <source>
        <dbReference type="EMBL" id="EST49206.1"/>
    </source>
</evidence>
<name>V6LZN8_9EUKA</name>
<accession>V6LZN8</accession>
<dbReference type="AlphaFoldDB" id="V6LZN8"/>
<reference evidence="3" key="2">
    <citation type="submission" date="2020-12" db="EMBL/GenBank/DDBJ databases">
        <title>New Spironucleus salmonicida genome in near-complete chromosomes.</title>
        <authorList>
            <person name="Xu F."/>
            <person name="Kurt Z."/>
            <person name="Jimenez-Gonzalez A."/>
            <person name="Astvaldsson A."/>
            <person name="Andersson J.O."/>
            <person name="Svard S.G."/>
        </authorList>
    </citation>
    <scope>NUCLEOTIDE SEQUENCE</scope>
    <source>
        <strain evidence="3">ATCC 50377</strain>
    </source>
</reference>
<evidence type="ECO:0000256" key="1">
    <source>
        <dbReference type="SAM" id="Coils"/>
    </source>
</evidence>
<sequence>MYPEDVFFLHEVDGYLYGYLNNIAYEFSKNDFKVTTKSCVSFDIVEAGNPLQYGMEYKSYYLGIHDDKIYKYYKWGFQHYHTLPFLSSPKQAVIHENFIIFSNNYAFNIETKQILTSYAEFPSDSDIFHYHNYFSLNNTGNLIVYDKHLKEIQYFIINQLPILTTLMKNIAILSNGKSTFILDLSSIPLNPIEIEFQPVLNFAYIFYQQELKFRSPQLSRQLSCERLEHYIKSYNCNIQDRFLNNEVIVKWELLDQKVQIETQNEINLKFGMQIDENSCKLKSSEVDIWGIRKHLNEVFEEMNLLKIQRKNDQLQIHQMNKQIELHEEKIQEQQSEIKRIRIRIMEM</sequence>
<gene>
    <name evidence="2" type="ORF">SS50377_10423</name>
    <name evidence="3" type="ORF">SS50377_26735</name>
</gene>